<dbReference type="GO" id="GO:0006873">
    <property type="term" value="P:intracellular monoatomic ion homeostasis"/>
    <property type="evidence" value="ECO:0007669"/>
    <property type="project" value="EnsemblFungi"/>
</dbReference>
<keyword evidence="3 11" id="KW-0812">Transmembrane</keyword>
<proteinExistence type="inferred from homology"/>
<sequence length="620" mass="71613">MIPLFSKGKIDKLSLYLRRNLHDIRHTFIRRPIVTTTLYYNNNNRPGLSSTSPQLHNNISYTFLHSRIRYIHTPKSKGNDSPHDTSNTLQHLIAEKNRRLSQATNIFQKLKINIRWILKKSYKPFNADDISAVISWVLVSNVIIFILWTTTFVSLIIYLLNSISLQDYLVKSIGNLITRGTPNLSVIFEDAIVPDWSSGKIIFKNVFVSRRPKLLKGFQKGSQEDAVQRANLALTEKNLLFLSPESSSSANENDWNYTQFDLTIDKVEISLNFTKWLNGKGCLDEVSINGLRGIVDRTHIRWKDNDDPRDFRNVYQLGDFEISKFSMNDGLFTLYQPNGFRPFQVSIFNCDLPQLRKHWLFYDILKATNVSGTYDNSMFTIHRTLQNTNTQQEATNDNNNNNDSHHGDSPPWRKITRLRVDNLDVEHLNRGIEGPFGWIRQGQVDMVGDVLLPDKEADKSEIKAILAEIGDRFLNEAKKLSSSSTTRSSRDTENTTIDPEQYFIMKFFLKLKNVKAEVPLFPSELNYINGTLIRPIVGYINSRRTYIPIECKVIKNVADFEGSWTIYDSYLMKDLSAEVYDAFAKYVADQQQRKKRFKRISFWSLQMLIQLVLMSVGTIA</sequence>
<dbReference type="AlphaFoldDB" id="G0WA34"/>
<evidence type="ECO:0008006" key="14">
    <source>
        <dbReference type="Google" id="ProtNLM"/>
    </source>
</evidence>
<dbReference type="PANTHER" id="PTHR31068:SF0">
    <property type="entry name" value="MITOCHONDRIAL DISTRIBUTION AND MORPHOLOGY PROTEIN 31"/>
    <property type="match status" value="1"/>
</dbReference>
<dbReference type="HOGENOM" id="CLU_016236_2_1_1"/>
<organism evidence="12 13">
    <name type="scientific">Naumovozyma dairenensis (strain ATCC 10597 / BCRC 20456 / CBS 421 / NBRC 0211 / NRRL Y-12639)</name>
    <name type="common">Saccharomyces dairenensis</name>
    <dbReference type="NCBI Taxonomy" id="1071378"/>
    <lineage>
        <taxon>Eukaryota</taxon>
        <taxon>Fungi</taxon>
        <taxon>Dikarya</taxon>
        <taxon>Ascomycota</taxon>
        <taxon>Saccharomycotina</taxon>
        <taxon>Saccharomycetes</taxon>
        <taxon>Saccharomycetales</taxon>
        <taxon>Saccharomycetaceae</taxon>
        <taxon>Naumovozyma</taxon>
    </lineage>
</organism>
<gene>
    <name evidence="12" type="primary">NDAI0D03310</name>
    <name evidence="12" type="ordered locus">NDAI_0D03310</name>
</gene>
<name>G0WA34_NAUDC</name>
<keyword evidence="7" id="KW-0496">Mitochondrion</keyword>
<dbReference type="OMA" id="DFLCAEN"/>
<evidence type="ECO:0000256" key="8">
    <source>
        <dbReference type="ARBA" id="ARBA00023136"/>
    </source>
</evidence>
<dbReference type="GeneID" id="11498591"/>
<protein>
    <recommendedName>
        <fullName evidence="14">Mitochondrial distribution and morphology protein 31</fullName>
    </recommendedName>
</protein>
<dbReference type="EMBL" id="HE580270">
    <property type="protein sequence ID" value="CCD24645.1"/>
    <property type="molecule type" value="Genomic_DNA"/>
</dbReference>
<dbReference type="GO" id="GO:0007005">
    <property type="term" value="P:mitochondrion organization"/>
    <property type="evidence" value="ECO:0007669"/>
    <property type="project" value="EnsemblFungi"/>
</dbReference>
<dbReference type="RefSeq" id="XP_003669888.1">
    <property type="nucleotide sequence ID" value="XM_003669840.1"/>
</dbReference>
<reference evidence="12 13" key="1">
    <citation type="journal article" date="2011" name="Proc. Natl. Acad. Sci. U.S.A.">
        <title>Evolutionary erosion of yeast sex chromosomes by mating-type switching accidents.</title>
        <authorList>
            <person name="Gordon J.L."/>
            <person name="Armisen D."/>
            <person name="Proux-Wera E."/>
            <person name="Oheigeartaigh S.S."/>
            <person name="Byrne K.P."/>
            <person name="Wolfe K.H."/>
        </authorList>
    </citation>
    <scope>NUCLEOTIDE SEQUENCE [LARGE SCALE GENOMIC DNA]</scope>
    <source>
        <strain evidence="13">ATCC 10597 / BCRC 20456 / CBS 421 / NBRC 0211 / NRRL Y-12639</strain>
    </source>
</reference>
<keyword evidence="8 11" id="KW-0472">Membrane</keyword>
<evidence type="ECO:0000256" key="5">
    <source>
        <dbReference type="ARBA" id="ARBA00022946"/>
    </source>
</evidence>
<dbReference type="OrthoDB" id="17678at2759"/>
<feature type="region of interest" description="Disordered" evidence="10">
    <location>
        <begin position="391"/>
        <end position="412"/>
    </location>
</feature>
<dbReference type="InterPro" id="IPR012571">
    <property type="entry name" value="Mdm31/Mdm32"/>
</dbReference>
<dbReference type="KEGG" id="ndi:NDAI_0D03310"/>
<evidence type="ECO:0000256" key="10">
    <source>
        <dbReference type="SAM" id="MobiDB-lite"/>
    </source>
</evidence>
<keyword evidence="6 11" id="KW-1133">Transmembrane helix</keyword>
<evidence type="ECO:0000256" key="3">
    <source>
        <dbReference type="ARBA" id="ARBA00022692"/>
    </source>
</evidence>
<evidence type="ECO:0000256" key="4">
    <source>
        <dbReference type="ARBA" id="ARBA00022792"/>
    </source>
</evidence>
<evidence type="ECO:0000313" key="12">
    <source>
        <dbReference type="EMBL" id="CCD24645.1"/>
    </source>
</evidence>
<dbReference type="STRING" id="1071378.G0WA34"/>
<dbReference type="eggNOG" id="ENOG502QQJG">
    <property type="taxonomic scope" value="Eukaryota"/>
</dbReference>
<evidence type="ECO:0000256" key="7">
    <source>
        <dbReference type="ARBA" id="ARBA00023128"/>
    </source>
</evidence>
<evidence type="ECO:0000256" key="1">
    <source>
        <dbReference type="ARBA" id="ARBA00004448"/>
    </source>
</evidence>
<evidence type="ECO:0000256" key="9">
    <source>
        <dbReference type="ARBA" id="ARBA00025191"/>
    </source>
</evidence>
<dbReference type="PANTHER" id="PTHR31068">
    <property type="entry name" value="MITOCHONDRIAL DISTRIBUTION AND MORPHOLOGY PROTEIN 31"/>
    <property type="match status" value="1"/>
</dbReference>
<feature type="compositionally biased region" description="Low complexity" evidence="10">
    <location>
        <begin position="391"/>
        <end position="402"/>
    </location>
</feature>
<keyword evidence="4" id="KW-0999">Mitochondrion inner membrane</keyword>
<dbReference type="GO" id="GO:0005743">
    <property type="term" value="C:mitochondrial inner membrane"/>
    <property type="evidence" value="ECO:0007669"/>
    <property type="project" value="UniProtKB-SubCell"/>
</dbReference>
<comment type="similarity">
    <text evidence="2">Belongs to the MDM31/MDM32 family.</text>
</comment>
<evidence type="ECO:0000256" key="2">
    <source>
        <dbReference type="ARBA" id="ARBA00005687"/>
    </source>
</evidence>
<keyword evidence="5" id="KW-0809">Transit peptide</keyword>
<comment type="function">
    <text evidence="9">Involved in the organization of the mitochondrial membranes and the global structure of the mitochondria. Also required for mitochondrial distribution and mobility as well as for the maintenance of mitochondrial DNA nucleoids structures.</text>
</comment>
<accession>G0WA34</accession>
<dbReference type="Pfam" id="PF08118">
    <property type="entry name" value="MDM31_MDM32"/>
    <property type="match status" value="1"/>
</dbReference>
<evidence type="ECO:0000256" key="6">
    <source>
        <dbReference type="ARBA" id="ARBA00022989"/>
    </source>
</evidence>
<dbReference type="GO" id="GO:1900208">
    <property type="term" value="P:regulation of cardiolipin metabolic process"/>
    <property type="evidence" value="ECO:0007669"/>
    <property type="project" value="EnsemblFungi"/>
</dbReference>
<comment type="subcellular location">
    <subcellularLocation>
        <location evidence="1">Mitochondrion inner membrane</location>
        <topology evidence="1">Multi-pass membrane protein</topology>
    </subcellularLocation>
</comment>
<feature type="transmembrane region" description="Helical" evidence="11">
    <location>
        <begin position="133"/>
        <end position="160"/>
    </location>
</feature>
<evidence type="ECO:0000313" key="13">
    <source>
        <dbReference type="Proteomes" id="UP000000689"/>
    </source>
</evidence>
<evidence type="ECO:0000256" key="11">
    <source>
        <dbReference type="SAM" id="Phobius"/>
    </source>
</evidence>
<dbReference type="Proteomes" id="UP000000689">
    <property type="component" value="Chromosome 4"/>
</dbReference>
<dbReference type="GO" id="GO:0000001">
    <property type="term" value="P:mitochondrion inheritance"/>
    <property type="evidence" value="ECO:0007669"/>
    <property type="project" value="EnsemblFungi"/>
</dbReference>
<keyword evidence="13" id="KW-1185">Reference proteome</keyword>